<comment type="subcellular location">
    <subcellularLocation>
        <location evidence="1">Membrane</location>
        <topology evidence="1">Multi-pass membrane protein</topology>
    </subcellularLocation>
</comment>
<accession>A0A238ZYC6</accession>
<feature type="transmembrane region" description="Helical" evidence="5">
    <location>
        <begin position="302"/>
        <end position="319"/>
    </location>
</feature>
<evidence type="ECO:0000313" key="7">
    <source>
        <dbReference type="EMBL" id="SNR88395.1"/>
    </source>
</evidence>
<feature type="transmembrane region" description="Helical" evidence="5">
    <location>
        <begin position="45"/>
        <end position="66"/>
    </location>
</feature>
<evidence type="ECO:0000256" key="3">
    <source>
        <dbReference type="ARBA" id="ARBA00022989"/>
    </source>
</evidence>
<sequence>MGPAIIAGMGCALPLLLGLFSGHPGFLWASAGAFQAAQINPLHRLGMLRMLLIIFLGAVCAGWGFWAAAYPGLSFAVFAAFGFILAWLQRFGAEAGKLGAGLAVCMCLGQGETAGSHLNNPYAIAMLFILGGLWVTLLAFGLRGVHGLRMWPQAPRVISIVKVLKRYAKRLPEQRWRQHALRCTLAFGLAGLLVSLKNLPHGYWLTMIVIGTLQFELSNSLKRLLIPHLVSLTLATIMIAVGYSLQDPLIMVSATLSLIVLCRTFQAHHYGLYLLQLLVCFMVLVESLSLDWQLAPQRLFNSLFGVAISLAVAMLIYALNKGLLRIKNRASAHQ</sequence>
<evidence type="ECO:0000256" key="2">
    <source>
        <dbReference type="ARBA" id="ARBA00022692"/>
    </source>
</evidence>
<dbReference type="Proteomes" id="UP000242915">
    <property type="component" value="Unassembled WGS sequence"/>
</dbReference>
<dbReference type="GO" id="GO:0016020">
    <property type="term" value="C:membrane"/>
    <property type="evidence" value="ECO:0007669"/>
    <property type="project" value="UniProtKB-SubCell"/>
</dbReference>
<proteinExistence type="predicted"/>
<evidence type="ECO:0000256" key="4">
    <source>
        <dbReference type="ARBA" id="ARBA00023136"/>
    </source>
</evidence>
<evidence type="ECO:0000313" key="8">
    <source>
        <dbReference type="Proteomes" id="UP000242915"/>
    </source>
</evidence>
<protein>
    <submittedName>
        <fullName evidence="7">Fusaric acid resistance protein-like</fullName>
    </submittedName>
</protein>
<keyword evidence="8" id="KW-1185">Reference proteome</keyword>
<feature type="transmembrane region" description="Helical" evidence="5">
    <location>
        <begin position="224"/>
        <end position="243"/>
    </location>
</feature>
<dbReference type="AlphaFoldDB" id="A0A238ZYC6"/>
<keyword evidence="4 5" id="KW-0472">Membrane</keyword>
<feature type="transmembrane region" description="Helical" evidence="5">
    <location>
        <begin position="122"/>
        <end position="142"/>
    </location>
</feature>
<evidence type="ECO:0000256" key="5">
    <source>
        <dbReference type="SAM" id="Phobius"/>
    </source>
</evidence>
<dbReference type="Pfam" id="PF13515">
    <property type="entry name" value="FUSC_2"/>
    <property type="match status" value="1"/>
</dbReference>
<evidence type="ECO:0000256" key="1">
    <source>
        <dbReference type="ARBA" id="ARBA00004141"/>
    </source>
</evidence>
<gene>
    <name evidence="7" type="ORF">SAMN05216255_0788</name>
</gene>
<evidence type="ECO:0000259" key="6">
    <source>
        <dbReference type="Pfam" id="PF13515"/>
    </source>
</evidence>
<feature type="transmembrane region" description="Helical" evidence="5">
    <location>
        <begin position="73"/>
        <end position="92"/>
    </location>
</feature>
<name>A0A238ZYC6_9PSED</name>
<reference evidence="8" key="1">
    <citation type="submission" date="2017-06" db="EMBL/GenBank/DDBJ databases">
        <authorList>
            <person name="Varghese N."/>
            <person name="Submissions S."/>
        </authorList>
    </citation>
    <scope>NUCLEOTIDE SEQUENCE [LARGE SCALE GENOMIC DNA]</scope>
    <source>
        <strain evidence="8">CIP 108523</strain>
    </source>
</reference>
<organism evidence="7 8">
    <name type="scientific">Pseudomonas segetis</name>
    <dbReference type="NCBI Taxonomy" id="298908"/>
    <lineage>
        <taxon>Bacteria</taxon>
        <taxon>Pseudomonadati</taxon>
        <taxon>Pseudomonadota</taxon>
        <taxon>Gammaproteobacteria</taxon>
        <taxon>Pseudomonadales</taxon>
        <taxon>Pseudomonadaceae</taxon>
        <taxon>Pseudomonas</taxon>
    </lineage>
</organism>
<feature type="transmembrane region" description="Helical" evidence="5">
    <location>
        <begin position="272"/>
        <end position="290"/>
    </location>
</feature>
<keyword evidence="3 5" id="KW-1133">Transmembrane helix</keyword>
<dbReference type="RefSeq" id="WP_010483088.1">
    <property type="nucleotide sequence ID" value="NZ_FZOG01000001.1"/>
</dbReference>
<keyword evidence="2 5" id="KW-0812">Transmembrane</keyword>
<dbReference type="InterPro" id="IPR049453">
    <property type="entry name" value="Memb_transporter_dom"/>
</dbReference>
<dbReference type="EMBL" id="FZOG01000001">
    <property type="protein sequence ID" value="SNR88395.1"/>
    <property type="molecule type" value="Genomic_DNA"/>
</dbReference>
<feature type="domain" description="Integral membrane bound transporter" evidence="6">
    <location>
        <begin position="189"/>
        <end position="312"/>
    </location>
</feature>